<gene>
    <name evidence="3" type="primary">bcsQ</name>
    <name evidence="3" type="ORF">RC083_06185</name>
</gene>
<evidence type="ECO:0000256" key="1">
    <source>
        <dbReference type="ARBA" id="ARBA00022741"/>
    </source>
</evidence>
<dbReference type="Gene3D" id="3.40.50.300">
    <property type="entry name" value="P-loop containing nucleotide triphosphate hydrolases"/>
    <property type="match status" value="1"/>
</dbReference>
<dbReference type="RefSeq" id="WP_016708869.1">
    <property type="nucleotide sequence ID" value="NZ_JAVIFY010000003.1"/>
</dbReference>
<dbReference type="Proteomes" id="UP001226574">
    <property type="component" value="Unassembled WGS sequence"/>
</dbReference>
<dbReference type="PANTHER" id="PTHR43384">
    <property type="entry name" value="SEPTUM SITE-DETERMINING PROTEIN MIND HOMOLOG, CHLOROPLASTIC-RELATED"/>
    <property type="match status" value="1"/>
</dbReference>
<keyword evidence="1" id="KW-0547">Nucleotide-binding</keyword>
<comment type="caution">
    <text evidence="3">The sequence shown here is derived from an EMBL/GenBank/DDBJ whole genome shotgun (WGS) entry which is preliminary data.</text>
</comment>
<evidence type="ECO:0000313" key="3">
    <source>
        <dbReference type="EMBL" id="MDQ9091179.1"/>
    </source>
</evidence>
<dbReference type="Pfam" id="PF06564">
    <property type="entry name" value="CBP_BcsQ"/>
    <property type="match status" value="1"/>
</dbReference>
<keyword evidence="4" id="KW-1185">Reference proteome</keyword>
<proteinExistence type="predicted"/>
<dbReference type="PANTHER" id="PTHR43384:SF4">
    <property type="entry name" value="CELLULOSE BIOSYNTHESIS PROTEIN BCSQ-RELATED"/>
    <property type="match status" value="1"/>
</dbReference>
<dbReference type="InterPro" id="IPR050625">
    <property type="entry name" value="ParA/MinD_ATPase"/>
</dbReference>
<dbReference type="InterPro" id="IPR027417">
    <property type="entry name" value="P-loop_NTPase"/>
</dbReference>
<accession>A0ABU1BB79</accession>
<organism evidence="3 4">
    <name type="scientific">Pseudoalteromonas haloplanktis</name>
    <name type="common">Alteromonas haloplanktis</name>
    <dbReference type="NCBI Taxonomy" id="228"/>
    <lineage>
        <taxon>Bacteria</taxon>
        <taxon>Pseudomonadati</taxon>
        <taxon>Pseudomonadota</taxon>
        <taxon>Gammaproteobacteria</taxon>
        <taxon>Alteromonadales</taxon>
        <taxon>Pseudoalteromonadaceae</taxon>
        <taxon>Pseudoalteromonas</taxon>
    </lineage>
</organism>
<dbReference type="NCBIfam" id="TIGR03371">
    <property type="entry name" value="cellulose_yhjQ"/>
    <property type="match status" value="1"/>
</dbReference>
<keyword evidence="2" id="KW-0067">ATP-binding</keyword>
<evidence type="ECO:0000256" key="2">
    <source>
        <dbReference type="ARBA" id="ARBA00022840"/>
    </source>
</evidence>
<evidence type="ECO:0000313" key="4">
    <source>
        <dbReference type="Proteomes" id="UP001226574"/>
    </source>
</evidence>
<name>A0ABU1BB79_PSEHA</name>
<dbReference type="InterPro" id="IPR017746">
    <property type="entry name" value="Cellulose_synthase_operon_BcsQ"/>
</dbReference>
<dbReference type="SUPFAM" id="SSF52540">
    <property type="entry name" value="P-loop containing nucleoside triphosphate hydrolases"/>
    <property type="match status" value="1"/>
</dbReference>
<sequence length="239" mass="26928">MRKIYLKGIKGGTGATAIVANLACALKKSNTNVIVLDLDPKNDLGLHLGLSWEHNTGWSNYNSLNAALAEFHCDSDGVIFLPFGSEPSRLNELQTVIRDCEQLKVDDNSWLLLDCPAHLDLDHFNLCADDIFLEVVNCDATCHSFIYKRLLKLNQQTNHWQHYFLVNRYNSASELEFDLLQLWQSEVPLLAPLYINKDEVISESTAFRNVAVNCAPYSVANDDFETLAGWLVSRATHND</sequence>
<protein>
    <submittedName>
        <fullName evidence="3">Cellulose biosynthesis protein BcsQ</fullName>
    </submittedName>
</protein>
<reference evidence="3 4" key="1">
    <citation type="submission" date="2023-08" db="EMBL/GenBank/DDBJ databases">
        <title>Pseudoalteromonas haloplanktis LL1 genome.</title>
        <authorList>
            <person name="Wu S."/>
        </authorList>
    </citation>
    <scope>NUCLEOTIDE SEQUENCE [LARGE SCALE GENOMIC DNA]</scope>
    <source>
        <strain evidence="3 4">LL1</strain>
    </source>
</reference>
<dbReference type="EMBL" id="JAVIFY010000003">
    <property type="protein sequence ID" value="MDQ9091179.1"/>
    <property type="molecule type" value="Genomic_DNA"/>
</dbReference>